<dbReference type="Gene3D" id="3.10.450.40">
    <property type="match status" value="1"/>
</dbReference>
<comment type="caution">
    <text evidence="3">The sequence shown here is derived from an EMBL/GenBank/DDBJ whole genome shotgun (WGS) entry which is preliminary data.</text>
</comment>
<protein>
    <submittedName>
        <fullName evidence="3">PepSY domain-containing protein</fullName>
    </submittedName>
</protein>
<keyword evidence="1" id="KW-0732">Signal</keyword>
<sequence>MKYWIPVFALAGWLSAGAALADEDHERAHEALERGDILPLTEILETIRLTYPGHVLETEFEREDGGYRYELELLDNDGYVLEIEVDASTGEILEVEREDD</sequence>
<name>A0ABV3T6S4_9GAMM</name>
<reference evidence="3 4" key="1">
    <citation type="submission" date="2024-02" db="EMBL/GenBank/DDBJ databases">
        <title>New especies of Spiribacter isolated from saline water.</title>
        <authorList>
            <person name="Leon M.J."/>
            <person name="De La Haba R."/>
            <person name="Sanchez-Porro C."/>
            <person name="Ventosa A."/>
        </authorList>
    </citation>
    <scope>NUCLEOTIDE SEQUENCE [LARGE SCALE GENOMIC DNA]</scope>
    <source>
        <strain evidence="4">ag22IC4-189</strain>
    </source>
</reference>
<dbReference type="InterPro" id="IPR025711">
    <property type="entry name" value="PepSY"/>
</dbReference>
<proteinExistence type="predicted"/>
<evidence type="ECO:0000313" key="4">
    <source>
        <dbReference type="Proteomes" id="UP001556637"/>
    </source>
</evidence>
<dbReference type="Pfam" id="PF03413">
    <property type="entry name" value="PepSY"/>
    <property type="match status" value="1"/>
</dbReference>
<feature type="signal peptide" evidence="1">
    <location>
        <begin position="1"/>
        <end position="21"/>
    </location>
</feature>
<dbReference type="Proteomes" id="UP001556637">
    <property type="component" value="Unassembled WGS sequence"/>
</dbReference>
<evidence type="ECO:0000259" key="2">
    <source>
        <dbReference type="Pfam" id="PF03413"/>
    </source>
</evidence>
<keyword evidence="4" id="KW-1185">Reference proteome</keyword>
<evidence type="ECO:0000313" key="3">
    <source>
        <dbReference type="EMBL" id="MEX0430902.1"/>
    </source>
</evidence>
<dbReference type="RefSeq" id="WP_367983674.1">
    <property type="nucleotide sequence ID" value="NZ_JBAKFF010000001.1"/>
</dbReference>
<accession>A0ABV3T6S4</accession>
<feature type="domain" description="PepSY" evidence="2">
    <location>
        <begin position="38"/>
        <end position="96"/>
    </location>
</feature>
<feature type="chain" id="PRO_5047419153" evidence="1">
    <location>
        <begin position="22"/>
        <end position="100"/>
    </location>
</feature>
<dbReference type="EMBL" id="JBAKFF010000001">
    <property type="protein sequence ID" value="MEX0430902.1"/>
    <property type="molecule type" value="Genomic_DNA"/>
</dbReference>
<organism evidence="3 4">
    <name type="scientific">Spiribacter insolitus</name>
    <dbReference type="NCBI Taxonomy" id="3122417"/>
    <lineage>
        <taxon>Bacteria</taxon>
        <taxon>Pseudomonadati</taxon>
        <taxon>Pseudomonadota</taxon>
        <taxon>Gammaproteobacteria</taxon>
        <taxon>Chromatiales</taxon>
        <taxon>Ectothiorhodospiraceae</taxon>
        <taxon>Spiribacter</taxon>
    </lineage>
</organism>
<evidence type="ECO:0000256" key="1">
    <source>
        <dbReference type="SAM" id="SignalP"/>
    </source>
</evidence>
<gene>
    <name evidence="3" type="ORF">V6X30_05775</name>
</gene>